<sequence>MGQVYLSFGACGLRLAAGVGVGVVLAFPAQALQFNFDKLSATINTSMEVGAQWRMQDRDSRLVGKANLDPELCRISSCQGHSNGFDANGNPEPGLGIIGEGPDRNQRAVDAPGAFSINHDDGNLNFDKYDVTQGLVKLAQDITLTFEAFDLDWKFFGRYHAHYDFANYDRPEFHPNRITQNAINNNPDSGLFPDDDPPNRRLGVGEPVFVERNDRQQEQIGLGYQLLDFNLNTRLPFIGDRDLDVTIGRQLINWGESTYLAIGSLNSFSSIDVNAFMRPGFLNIEETFRPLGAVSFKTDLTYDIGISAWYGYEWEPAAIPPPGSYFSFVDLDTNNSADSIAINFGKTAEDPLGLALGNQSLLVALAETGATAELLPQKEARDGGQFGLSMSFYFPDLFSGTELNLYYARYHSRLPFLSAYAGSIGCLDNAVPSGSQVQDTLAVFTDCPEAHTESALWAIQTGGDPANDPNGGAPEQDTNRQTDPEGYAQPGVGGTAYPLDTVKFQLEYPEDIDMMGFSFNTAIGDVSFQGEFVYRPEDPLQVSTVDVGFSALQTVFPAGCSADPTVCTPGSAEDFLDVSLPGVGSTVTTITGRSFVGPSFLLDYRGVPNHSSMDGGIQPGDYIRGYEPFQTINWILGATYVLGPDNWFAADQIILLFELGGTHILDLPPLHELQIEAPGQFTHASAGADGSGADGNLDGLANSGWVGPSGARFNPRQADPNHWTSANSFGYDIIAIMRYESVFPGISFEPVLLAKHDVSGISPGPGERFVQGRQQYSVNVEMRVKNALSFTAGYQWFTGAKENNVLRDRDFAQLGARYRF</sequence>
<evidence type="ECO:0000313" key="3">
    <source>
        <dbReference type="Proteomes" id="UP000251800"/>
    </source>
</evidence>
<accession>A0A363UL61</accession>
<evidence type="ECO:0000256" key="1">
    <source>
        <dbReference type="SAM" id="MobiDB-lite"/>
    </source>
</evidence>
<evidence type="ECO:0000313" key="2">
    <source>
        <dbReference type="EMBL" id="PWN56154.1"/>
    </source>
</evidence>
<gene>
    <name evidence="2" type="ORF">DEH80_07725</name>
</gene>
<feature type="region of interest" description="Disordered" evidence="1">
    <location>
        <begin position="84"/>
        <end position="103"/>
    </location>
</feature>
<comment type="caution">
    <text evidence="2">The sequence shown here is derived from an EMBL/GenBank/DDBJ whole genome shotgun (WGS) entry which is preliminary data.</text>
</comment>
<dbReference type="InterPro" id="IPR010727">
    <property type="entry name" value="DUF1302"/>
</dbReference>
<dbReference type="AlphaFoldDB" id="A0A363UL61"/>
<keyword evidence="3" id="KW-1185">Reference proteome</keyword>
<organism evidence="2 3">
    <name type="scientific">Abyssibacter profundi</name>
    <dbReference type="NCBI Taxonomy" id="2182787"/>
    <lineage>
        <taxon>Bacteria</taxon>
        <taxon>Pseudomonadati</taxon>
        <taxon>Pseudomonadota</taxon>
        <taxon>Gammaproteobacteria</taxon>
        <taxon>Chromatiales</taxon>
        <taxon>Oceanococcaceae</taxon>
        <taxon>Abyssibacter</taxon>
    </lineage>
</organism>
<dbReference type="EMBL" id="QEQK01000006">
    <property type="protein sequence ID" value="PWN56154.1"/>
    <property type="molecule type" value="Genomic_DNA"/>
</dbReference>
<dbReference type="RefSeq" id="WP_109719925.1">
    <property type="nucleotide sequence ID" value="NZ_QEQK01000006.1"/>
</dbReference>
<dbReference type="Pfam" id="PF06980">
    <property type="entry name" value="DUF1302"/>
    <property type="match status" value="1"/>
</dbReference>
<evidence type="ECO:0008006" key="4">
    <source>
        <dbReference type="Google" id="ProtNLM"/>
    </source>
</evidence>
<dbReference type="OrthoDB" id="7000272at2"/>
<reference evidence="2 3" key="1">
    <citation type="submission" date="2018-05" db="EMBL/GenBank/DDBJ databases">
        <title>Abyssibacter profundi OUC007T gen. nov., sp. nov, a marine bacterium isolated from seawater of the Mariana Trench.</title>
        <authorList>
            <person name="Zhou S."/>
        </authorList>
    </citation>
    <scope>NUCLEOTIDE SEQUENCE [LARGE SCALE GENOMIC DNA]</scope>
    <source>
        <strain evidence="2 3">OUC007</strain>
    </source>
</reference>
<proteinExistence type="predicted"/>
<name>A0A363UL61_9GAMM</name>
<dbReference type="Proteomes" id="UP000251800">
    <property type="component" value="Unassembled WGS sequence"/>
</dbReference>
<protein>
    <recommendedName>
        <fullName evidence="4">DUF1302 domain-containing protein</fullName>
    </recommendedName>
</protein>
<feature type="region of interest" description="Disordered" evidence="1">
    <location>
        <begin position="460"/>
        <end position="494"/>
    </location>
</feature>